<dbReference type="Gene3D" id="1.10.10.10">
    <property type="entry name" value="Winged helix-like DNA-binding domain superfamily/Winged helix DNA-binding domain"/>
    <property type="match status" value="1"/>
</dbReference>
<evidence type="ECO:0000256" key="6">
    <source>
        <dbReference type="PROSITE-ProRule" id="PRU00169"/>
    </source>
</evidence>
<dbReference type="InterPro" id="IPR011006">
    <property type="entry name" value="CheY-like_superfamily"/>
</dbReference>
<evidence type="ECO:0000256" key="2">
    <source>
        <dbReference type="ARBA" id="ARBA00023012"/>
    </source>
</evidence>
<evidence type="ECO:0000313" key="10">
    <source>
        <dbReference type="EMBL" id="APE36645.1"/>
    </source>
</evidence>
<dbReference type="GO" id="GO:0032993">
    <property type="term" value="C:protein-DNA complex"/>
    <property type="evidence" value="ECO:0007669"/>
    <property type="project" value="TreeGrafter"/>
</dbReference>
<keyword evidence="3" id="KW-0805">Transcription regulation</keyword>
<keyword evidence="5" id="KW-0804">Transcription</keyword>
<evidence type="ECO:0000259" key="8">
    <source>
        <dbReference type="PROSITE" id="PS50110"/>
    </source>
</evidence>
<dbReference type="AlphaFoldDB" id="A0A1J0VXB4"/>
<dbReference type="GO" id="GO:0005829">
    <property type="term" value="C:cytosol"/>
    <property type="evidence" value="ECO:0007669"/>
    <property type="project" value="TreeGrafter"/>
</dbReference>
<dbReference type="PROSITE" id="PS50110">
    <property type="entry name" value="RESPONSE_REGULATORY"/>
    <property type="match status" value="1"/>
</dbReference>
<dbReference type="GO" id="GO:0006355">
    <property type="term" value="P:regulation of DNA-templated transcription"/>
    <property type="evidence" value="ECO:0007669"/>
    <property type="project" value="InterPro"/>
</dbReference>
<reference evidence="10" key="1">
    <citation type="submission" date="2016-11" db="EMBL/GenBank/DDBJ databases">
        <authorList>
            <person name="Jaros S."/>
            <person name="Januszkiewicz K."/>
            <person name="Wedrychowicz H."/>
        </authorList>
    </citation>
    <scope>NUCLEOTIDE SEQUENCE [LARGE SCALE GENOMIC DNA]</scope>
    <source>
        <strain evidence="10">Y48</strain>
    </source>
</reference>
<keyword evidence="1" id="KW-0597">Phosphoprotein</keyword>
<dbReference type="GO" id="GO:0000976">
    <property type="term" value="F:transcription cis-regulatory region binding"/>
    <property type="evidence" value="ECO:0007669"/>
    <property type="project" value="TreeGrafter"/>
</dbReference>
<gene>
    <name evidence="10" type="ORF">BOX37_25025</name>
</gene>
<evidence type="ECO:0000256" key="1">
    <source>
        <dbReference type="ARBA" id="ARBA00022553"/>
    </source>
</evidence>
<keyword evidence="4 7" id="KW-0238">DNA-binding</keyword>
<dbReference type="InterPro" id="IPR001789">
    <property type="entry name" value="Sig_transdc_resp-reg_receiver"/>
</dbReference>
<dbReference type="PANTHER" id="PTHR48111:SF1">
    <property type="entry name" value="TWO-COMPONENT RESPONSE REGULATOR ORR33"/>
    <property type="match status" value="1"/>
</dbReference>
<dbReference type="InterPro" id="IPR001867">
    <property type="entry name" value="OmpR/PhoB-type_DNA-bd"/>
</dbReference>
<comment type="caution">
    <text evidence="6">Lacks conserved residue(s) required for the propagation of feature annotation.</text>
</comment>
<dbReference type="PANTHER" id="PTHR48111">
    <property type="entry name" value="REGULATOR OF RPOS"/>
    <property type="match status" value="1"/>
</dbReference>
<dbReference type="KEGG" id="nsl:BOX37_25025"/>
<dbReference type="GO" id="GO:0000156">
    <property type="term" value="F:phosphorelay response regulator activity"/>
    <property type="evidence" value="ECO:0007669"/>
    <property type="project" value="TreeGrafter"/>
</dbReference>
<protein>
    <recommendedName>
        <fullName evidence="12">DNA-binding response regulator</fullName>
    </recommendedName>
</protein>
<evidence type="ECO:0000256" key="3">
    <source>
        <dbReference type="ARBA" id="ARBA00023015"/>
    </source>
</evidence>
<dbReference type="Proteomes" id="UP000183810">
    <property type="component" value="Chromosome"/>
</dbReference>
<dbReference type="SMART" id="SM00862">
    <property type="entry name" value="Trans_reg_C"/>
    <property type="match status" value="1"/>
</dbReference>
<keyword evidence="2" id="KW-0902">Two-component regulatory system</keyword>
<feature type="domain" description="OmpR/PhoB-type" evidence="9">
    <location>
        <begin position="149"/>
        <end position="248"/>
    </location>
</feature>
<dbReference type="SUPFAM" id="SSF52172">
    <property type="entry name" value="CheY-like"/>
    <property type="match status" value="1"/>
</dbReference>
<proteinExistence type="predicted"/>
<organism evidence="10 11">
    <name type="scientific">Nocardia mangyaensis</name>
    <dbReference type="NCBI Taxonomy" id="2213200"/>
    <lineage>
        <taxon>Bacteria</taxon>
        <taxon>Bacillati</taxon>
        <taxon>Actinomycetota</taxon>
        <taxon>Actinomycetes</taxon>
        <taxon>Mycobacteriales</taxon>
        <taxon>Nocardiaceae</taxon>
        <taxon>Nocardia</taxon>
    </lineage>
</organism>
<sequence>MGGSAFHQRRRACLAAARSTPDRLAVLLVEDASREADDFADAMSGQPVELHRHTDAAKALFVAGRSCPDVIVLGPVSGPIDAVGFLTALRSIDSTVPVVVGAGAGTGELTSRATELAATAVVPRPYRAGELLRLLVSLAPRPDRLDLRPPVINLGRLRIDGTIPQFWLDGALVSLPPMEFMLLRYFAGRVGSVLSRTELMNAVWGEGSKKHSNTLTVHIVRLRKRLGDDEQNPHWIKSVRGLGYLFTVPEPTDRPSIQLP</sequence>
<keyword evidence="11" id="KW-1185">Reference proteome</keyword>
<evidence type="ECO:0000256" key="4">
    <source>
        <dbReference type="ARBA" id="ARBA00023125"/>
    </source>
</evidence>
<name>A0A1J0VXB4_9NOCA</name>
<evidence type="ECO:0000313" key="11">
    <source>
        <dbReference type="Proteomes" id="UP000183810"/>
    </source>
</evidence>
<accession>A0A1J0VXB4</accession>
<dbReference type="EMBL" id="CP018082">
    <property type="protein sequence ID" value="APE36645.1"/>
    <property type="molecule type" value="Genomic_DNA"/>
</dbReference>
<evidence type="ECO:0000256" key="7">
    <source>
        <dbReference type="PROSITE-ProRule" id="PRU01091"/>
    </source>
</evidence>
<evidence type="ECO:0000259" key="9">
    <source>
        <dbReference type="PROSITE" id="PS51755"/>
    </source>
</evidence>
<dbReference type="InterPro" id="IPR039420">
    <property type="entry name" value="WalR-like"/>
</dbReference>
<dbReference type="SUPFAM" id="SSF46894">
    <property type="entry name" value="C-terminal effector domain of the bipartite response regulators"/>
    <property type="match status" value="1"/>
</dbReference>
<dbReference type="InterPro" id="IPR036388">
    <property type="entry name" value="WH-like_DNA-bd_sf"/>
</dbReference>
<dbReference type="Gene3D" id="3.40.50.2300">
    <property type="match status" value="1"/>
</dbReference>
<dbReference type="Pfam" id="PF00486">
    <property type="entry name" value="Trans_reg_C"/>
    <property type="match status" value="1"/>
</dbReference>
<feature type="domain" description="Response regulatory" evidence="8">
    <location>
        <begin position="25"/>
        <end position="139"/>
    </location>
</feature>
<dbReference type="InterPro" id="IPR016032">
    <property type="entry name" value="Sig_transdc_resp-reg_C-effctor"/>
</dbReference>
<evidence type="ECO:0000256" key="5">
    <source>
        <dbReference type="ARBA" id="ARBA00023163"/>
    </source>
</evidence>
<dbReference type="CDD" id="cd00383">
    <property type="entry name" value="trans_reg_C"/>
    <property type="match status" value="1"/>
</dbReference>
<dbReference type="PROSITE" id="PS51755">
    <property type="entry name" value="OMPR_PHOB"/>
    <property type="match status" value="1"/>
</dbReference>
<evidence type="ECO:0008006" key="12">
    <source>
        <dbReference type="Google" id="ProtNLM"/>
    </source>
</evidence>
<feature type="DNA-binding region" description="OmpR/PhoB-type" evidence="7">
    <location>
        <begin position="149"/>
        <end position="248"/>
    </location>
</feature>